<name>A0A914MEN6_MELIC</name>
<sequence length="338" mass="39576">MISLPIEVQLRILKYLNFNELISVKQTNSYFNNLISKYEGELTRRKFHLISIRSIKELAYSDEIIDLRSTNFEFTLTDQLKEKWQAAIDKSTRLFSHSGKKLFICMRKKGDEDASYYILKLPHYPKNLKQMIIVRCWLERLFKCDFDCADFYNTVFNQEMINILFDNDKTISLQFNIKNVSLRAGKKRIENILKFYLNHLSNSEYQILNIDYLPDRYINFGVVDTTDHHINILFNIIINKGNKILEITVEGDKIAKLHDLIIEYIITSKDCSDMAPKIILLCTDFPNFKLNERAENVEIDDSDYHHTGWGPVINLVFYKGLSVGPLSVDSTHLTFSAR</sequence>
<dbReference type="Pfam" id="PF12937">
    <property type="entry name" value="F-box-like"/>
    <property type="match status" value="1"/>
</dbReference>
<dbReference type="InterPro" id="IPR001810">
    <property type="entry name" value="F-box_dom"/>
</dbReference>
<evidence type="ECO:0000259" key="1">
    <source>
        <dbReference type="PROSITE" id="PS50181"/>
    </source>
</evidence>
<proteinExistence type="predicted"/>
<evidence type="ECO:0000313" key="2">
    <source>
        <dbReference type="Proteomes" id="UP000887563"/>
    </source>
</evidence>
<reference evidence="3" key="1">
    <citation type="submission" date="2022-11" db="UniProtKB">
        <authorList>
            <consortium name="WormBaseParasite"/>
        </authorList>
    </citation>
    <scope>IDENTIFICATION</scope>
</reference>
<dbReference type="InterPro" id="IPR036047">
    <property type="entry name" value="F-box-like_dom_sf"/>
</dbReference>
<dbReference type="PROSITE" id="PS50181">
    <property type="entry name" value="FBOX"/>
    <property type="match status" value="1"/>
</dbReference>
<dbReference type="SUPFAM" id="SSF81383">
    <property type="entry name" value="F-box domain"/>
    <property type="match status" value="1"/>
</dbReference>
<protein>
    <submittedName>
        <fullName evidence="3">F-box domain-containing protein</fullName>
    </submittedName>
</protein>
<organism evidence="2 3">
    <name type="scientific">Meloidogyne incognita</name>
    <name type="common">Southern root-knot nematode worm</name>
    <name type="synonym">Oxyuris incognita</name>
    <dbReference type="NCBI Taxonomy" id="6306"/>
    <lineage>
        <taxon>Eukaryota</taxon>
        <taxon>Metazoa</taxon>
        <taxon>Ecdysozoa</taxon>
        <taxon>Nematoda</taxon>
        <taxon>Chromadorea</taxon>
        <taxon>Rhabditida</taxon>
        <taxon>Tylenchina</taxon>
        <taxon>Tylenchomorpha</taxon>
        <taxon>Tylenchoidea</taxon>
        <taxon>Meloidogynidae</taxon>
        <taxon>Meloidogyninae</taxon>
        <taxon>Meloidogyne</taxon>
        <taxon>Meloidogyne incognita group</taxon>
    </lineage>
</organism>
<feature type="domain" description="F-box" evidence="1">
    <location>
        <begin position="1"/>
        <end position="46"/>
    </location>
</feature>
<keyword evidence="2" id="KW-1185">Reference proteome</keyword>
<dbReference type="Proteomes" id="UP000887563">
    <property type="component" value="Unplaced"/>
</dbReference>
<dbReference type="AlphaFoldDB" id="A0A914MEN6"/>
<dbReference type="SMART" id="SM00256">
    <property type="entry name" value="FBOX"/>
    <property type="match status" value="1"/>
</dbReference>
<dbReference type="Gene3D" id="1.20.1280.50">
    <property type="match status" value="1"/>
</dbReference>
<evidence type="ECO:0000313" key="3">
    <source>
        <dbReference type="WBParaSite" id="Minc3s01618g25139"/>
    </source>
</evidence>
<dbReference type="WBParaSite" id="Minc3s01618g25139">
    <property type="protein sequence ID" value="Minc3s01618g25139"/>
    <property type="gene ID" value="Minc3s01618g25139"/>
</dbReference>
<accession>A0A914MEN6</accession>